<dbReference type="OMA" id="VDLFCAF"/>
<feature type="region of interest" description="Disordered" evidence="1">
    <location>
        <begin position="658"/>
        <end position="677"/>
    </location>
</feature>
<proteinExistence type="predicted"/>
<name>C1N4E5_MICPC</name>
<dbReference type="Proteomes" id="UP000001876">
    <property type="component" value="Unassembled WGS sequence"/>
</dbReference>
<dbReference type="PANTHER" id="PTHR48125">
    <property type="entry name" value="LP07818P1"/>
    <property type="match status" value="1"/>
</dbReference>
<evidence type="ECO:0000313" key="2">
    <source>
        <dbReference type="EMBL" id="EEH52923.1"/>
    </source>
</evidence>
<feature type="compositionally biased region" description="Acidic residues" evidence="1">
    <location>
        <begin position="660"/>
        <end position="677"/>
    </location>
</feature>
<feature type="region of interest" description="Disordered" evidence="1">
    <location>
        <begin position="367"/>
        <end position="390"/>
    </location>
</feature>
<dbReference type="OrthoDB" id="188050at2759"/>
<sequence>MSANFAPTDDCIRAREDAWIRRPIDRSIARPRAITRVPNLTSSPPSPPRPNPPPPAPPRRTHGPAHHPAPPRQLVEAVRARYPLWATLGIDALALARQRALPWLLKQIEDVYDERYAHDVAELEFAAGCVRDEKKKRGGGGGGGTAGGDADDESDAAAAIIEAALAPRPFPEYVLAHCARRYGVKSLAEKAAWELMCNAEAARSAGAHTSVDLFCAFCNRGYDDEELMFFLYVRQVRGARRPTRTRHFRVTSHLDRAIVHVDFKSFRIRSRADQSNRSLTANRIHRQQLLSACARALPRVDVHDVKGASQRFLAGPPAPPLPPAIALTEKRARDVTRSVFGGAVADGMLCQAVLQLVGDFFKEKREEASREKKGKGKGKGKGGGSGRGGVDAAAEATMEAYYYLKLMLSAYRDTRPDGGGEDDPSAAPAVAAREEALDRLFIGEDVDAAPSVTTADGGDDVSTSPGRASGGGWGAGGATSAATAAAATAADAAFRAASPARETNSPSGKLSVDPNGTYVKLVRRAISNSCGMYCDVYLIQVARDVAPATFAEIKAKATAELDRRAQGLFSGALAAAFPGVVVVESVDDVNGGDGAAAHVAASEPALVETTRRSVSALMRRGANATGAGGKDAKDVAKQILATKTIRATVEPMLSRLLSELPEDEFDEEEEEEQENLD</sequence>
<accession>C1N4E5</accession>
<dbReference type="AlphaFoldDB" id="C1N4E5"/>
<dbReference type="RefSeq" id="XP_003062984.1">
    <property type="nucleotide sequence ID" value="XM_003062938.1"/>
</dbReference>
<evidence type="ECO:0000313" key="3">
    <source>
        <dbReference type="Proteomes" id="UP000001876"/>
    </source>
</evidence>
<dbReference type="KEGG" id="mpp:MICPUCDRAFT_52527"/>
<feature type="region of interest" description="Disordered" evidence="1">
    <location>
        <begin position="30"/>
        <end position="70"/>
    </location>
</feature>
<feature type="compositionally biased region" description="Pro residues" evidence="1">
    <location>
        <begin position="44"/>
        <end position="58"/>
    </location>
</feature>
<organism evidence="3">
    <name type="scientific">Micromonas pusilla (strain CCMP1545)</name>
    <name type="common">Picoplanktonic green alga</name>
    <dbReference type="NCBI Taxonomy" id="564608"/>
    <lineage>
        <taxon>Eukaryota</taxon>
        <taxon>Viridiplantae</taxon>
        <taxon>Chlorophyta</taxon>
        <taxon>Mamiellophyceae</taxon>
        <taxon>Mamiellales</taxon>
        <taxon>Mamiellaceae</taxon>
        <taxon>Micromonas</taxon>
    </lineage>
</organism>
<feature type="region of interest" description="Disordered" evidence="1">
    <location>
        <begin position="448"/>
        <end position="475"/>
    </location>
</feature>
<evidence type="ECO:0000256" key="1">
    <source>
        <dbReference type="SAM" id="MobiDB-lite"/>
    </source>
</evidence>
<dbReference type="GeneID" id="9688217"/>
<gene>
    <name evidence="2" type="ORF">MICPUCDRAFT_52527</name>
</gene>
<dbReference type="EMBL" id="GG663747">
    <property type="protein sequence ID" value="EEH52923.1"/>
    <property type="molecule type" value="Genomic_DNA"/>
</dbReference>
<keyword evidence="3" id="KW-1185">Reference proteome</keyword>
<protein>
    <submittedName>
        <fullName evidence="2">Predicted protein</fullName>
    </submittedName>
</protein>
<dbReference type="PANTHER" id="PTHR48125:SF12">
    <property type="entry name" value="AT HOOK TRANSCRIPTION FACTOR FAMILY-RELATED"/>
    <property type="match status" value="1"/>
</dbReference>
<reference evidence="2 3" key="1">
    <citation type="journal article" date="2009" name="Science">
        <title>Green evolution and dynamic adaptations revealed by genomes of the marine picoeukaryotes Micromonas.</title>
        <authorList>
            <person name="Worden A.Z."/>
            <person name="Lee J.H."/>
            <person name="Mock T."/>
            <person name="Rouze P."/>
            <person name="Simmons M.P."/>
            <person name="Aerts A.L."/>
            <person name="Allen A.E."/>
            <person name="Cuvelier M.L."/>
            <person name="Derelle E."/>
            <person name="Everett M.V."/>
            <person name="Foulon E."/>
            <person name="Grimwood J."/>
            <person name="Gundlach H."/>
            <person name="Henrissat B."/>
            <person name="Napoli C."/>
            <person name="McDonald S.M."/>
            <person name="Parker M.S."/>
            <person name="Rombauts S."/>
            <person name="Salamov A."/>
            <person name="Von Dassow P."/>
            <person name="Badger J.H."/>
            <person name="Coutinho P.M."/>
            <person name="Demir E."/>
            <person name="Dubchak I."/>
            <person name="Gentemann C."/>
            <person name="Eikrem W."/>
            <person name="Gready J.E."/>
            <person name="John U."/>
            <person name="Lanier W."/>
            <person name="Lindquist E.A."/>
            <person name="Lucas S."/>
            <person name="Mayer K.F."/>
            <person name="Moreau H."/>
            <person name="Not F."/>
            <person name="Otillar R."/>
            <person name="Panaud O."/>
            <person name="Pangilinan J."/>
            <person name="Paulsen I."/>
            <person name="Piegu B."/>
            <person name="Poliakov A."/>
            <person name="Robbens S."/>
            <person name="Schmutz J."/>
            <person name="Toulza E."/>
            <person name="Wyss T."/>
            <person name="Zelensky A."/>
            <person name="Zhou K."/>
            <person name="Armbrust E.V."/>
            <person name="Bhattacharya D."/>
            <person name="Goodenough U.W."/>
            <person name="Van de Peer Y."/>
            <person name="Grigoriev I.V."/>
        </authorList>
    </citation>
    <scope>NUCLEOTIDE SEQUENCE [LARGE SCALE GENOMIC DNA]</scope>
    <source>
        <strain evidence="2 3">CCMP1545</strain>
    </source>
</reference>